<accession>A0A2S1GM14</accession>
<dbReference type="Proteomes" id="UP000246316">
    <property type="component" value="Segment"/>
</dbReference>
<evidence type="ECO:0000313" key="1">
    <source>
        <dbReference type="EMBL" id="AWD90419.1"/>
    </source>
</evidence>
<dbReference type="Gene3D" id="1.10.1810.10">
    <property type="entry name" value="Anti-Sigma Factor A"/>
    <property type="match status" value="1"/>
</dbReference>
<keyword evidence="2" id="KW-1185">Reference proteome</keyword>
<dbReference type="Pfam" id="PF09010">
    <property type="entry name" value="AsiA"/>
    <property type="match status" value="1"/>
</dbReference>
<sequence length="90" mass="10360">MSKLETVREIITVASILIKFGAEDILQGKSDEFVAFLNEIGIRNEGRELNVASFKKMIKELSLEDKEILVEEFNEGYADVYRHMAMYANR</sequence>
<dbReference type="GO" id="GO:0006355">
    <property type="term" value="P:regulation of DNA-templated transcription"/>
    <property type="evidence" value="ECO:0007669"/>
    <property type="project" value="InterPro"/>
</dbReference>
<dbReference type="InterPro" id="IPR036486">
    <property type="entry name" value="AsiA_sf"/>
</dbReference>
<dbReference type="EMBL" id="MH059636">
    <property type="protein sequence ID" value="AWD90419.1"/>
    <property type="molecule type" value="Genomic_DNA"/>
</dbReference>
<proteinExistence type="predicted"/>
<dbReference type="InterPro" id="IPR015100">
    <property type="entry name" value="AsiA"/>
</dbReference>
<dbReference type="KEGG" id="vg:65112852"/>
<protein>
    <submittedName>
        <fullName evidence="1">Anti-sigma factor</fullName>
    </submittedName>
</protein>
<reference evidence="1" key="1">
    <citation type="submission" date="2018-03" db="EMBL/GenBank/DDBJ databases">
        <title>Phage therapy in agriculture - a green tech approach to combat plant pathogenic bacteria.</title>
        <authorList>
            <person name="Carstens A.B."/>
            <person name="Djurhuus A.M."/>
            <person name="Hansen L.H."/>
        </authorList>
    </citation>
    <scope>NUCLEOTIDE SEQUENCE [LARGE SCALE GENOMIC DNA]</scope>
</reference>
<name>A0A2S1GM14_9CAUD</name>
<dbReference type="GeneID" id="65112852"/>
<evidence type="ECO:0000313" key="2">
    <source>
        <dbReference type="Proteomes" id="UP000246316"/>
    </source>
</evidence>
<organism evidence="1 2">
    <name type="scientific">Erwinia phage Cronus</name>
    <dbReference type="NCBI Taxonomy" id="2163633"/>
    <lineage>
        <taxon>Viruses</taxon>
        <taxon>Duplodnaviria</taxon>
        <taxon>Heunggongvirae</taxon>
        <taxon>Uroviricota</taxon>
        <taxon>Caudoviricetes</taxon>
        <taxon>Pantevenvirales</taxon>
        <taxon>Straboviridae</taxon>
        <taxon>Tevenvirinae</taxon>
        <taxon>Risoevirus</taxon>
        <taxon>Risoevirus cronus</taxon>
        <taxon>Roskildevirus cronus</taxon>
    </lineage>
</organism>
<dbReference type="SUPFAM" id="SSF69070">
    <property type="entry name" value="Anti-sigma factor AsiA"/>
    <property type="match status" value="1"/>
</dbReference>
<dbReference type="RefSeq" id="YP_010095218.1">
    <property type="nucleotide sequence ID" value="NC_055743.1"/>
</dbReference>